<keyword evidence="4" id="KW-1185">Reference proteome</keyword>
<dbReference type="InterPro" id="IPR013783">
    <property type="entry name" value="Ig-like_fold"/>
</dbReference>
<dbReference type="InterPro" id="IPR056600">
    <property type="entry name" value="GBD_T9SS_assoc"/>
</dbReference>
<dbReference type="EMBL" id="JBHUMD010000003">
    <property type="protein sequence ID" value="MFD2600594.1"/>
    <property type="molecule type" value="Genomic_DNA"/>
</dbReference>
<accession>A0ABW5NND2</accession>
<dbReference type="Gene3D" id="2.60.40.10">
    <property type="entry name" value="Immunoglobulins"/>
    <property type="match status" value="3"/>
</dbReference>
<keyword evidence="1" id="KW-0732">Signal</keyword>
<dbReference type="InterPro" id="IPR036116">
    <property type="entry name" value="FN3_sf"/>
</dbReference>
<gene>
    <name evidence="3" type="ORF">ACFSR3_00880</name>
</gene>
<dbReference type="CDD" id="cd00063">
    <property type="entry name" value="FN3"/>
    <property type="match status" value="2"/>
</dbReference>
<proteinExistence type="predicted"/>
<feature type="signal peptide" evidence="1">
    <location>
        <begin position="1"/>
        <end position="22"/>
    </location>
</feature>
<dbReference type="SUPFAM" id="SSF49265">
    <property type="entry name" value="Fibronectin type III"/>
    <property type="match status" value="2"/>
</dbReference>
<feature type="domain" description="Fibronectin type-III" evidence="2">
    <location>
        <begin position="1061"/>
        <end position="1150"/>
    </location>
</feature>
<feature type="domain" description="Fibronectin type-III" evidence="2">
    <location>
        <begin position="202"/>
        <end position="297"/>
    </location>
</feature>
<dbReference type="InterPro" id="IPR026341">
    <property type="entry name" value="T9SS_type_B"/>
</dbReference>
<dbReference type="Gene3D" id="2.60.120.200">
    <property type="match status" value="1"/>
</dbReference>
<reference evidence="4" key="1">
    <citation type="journal article" date="2019" name="Int. J. Syst. Evol. Microbiol.">
        <title>The Global Catalogue of Microorganisms (GCM) 10K type strain sequencing project: providing services to taxonomists for standard genome sequencing and annotation.</title>
        <authorList>
            <consortium name="The Broad Institute Genomics Platform"/>
            <consortium name="The Broad Institute Genome Sequencing Center for Infectious Disease"/>
            <person name="Wu L."/>
            <person name="Ma J."/>
        </authorList>
    </citation>
    <scope>NUCLEOTIDE SEQUENCE [LARGE SCALE GENOMIC DNA]</scope>
    <source>
        <strain evidence="4">KCTC 42107</strain>
    </source>
</reference>
<dbReference type="Pfam" id="PF23759">
    <property type="entry name" value="GBD_T9SS_assoc"/>
    <property type="match status" value="2"/>
</dbReference>
<evidence type="ECO:0000313" key="4">
    <source>
        <dbReference type="Proteomes" id="UP001597480"/>
    </source>
</evidence>
<dbReference type="NCBIfam" id="NF038133">
    <property type="entry name" value="choice_anch_L"/>
    <property type="match status" value="1"/>
</dbReference>
<evidence type="ECO:0000256" key="1">
    <source>
        <dbReference type="SAM" id="SignalP"/>
    </source>
</evidence>
<dbReference type="NCBIfam" id="NF038128">
    <property type="entry name" value="choice_anch_J"/>
    <property type="match status" value="1"/>
</dbReference>
<dbReference type="PROSITE" id="PS50853">
    <property type="entry name" value="FN3"/>
    <property type="match status" value="3"/>
</dbReference>
<dbReference type="InterPro" id="IPR003961">
    <property type="entry name" value="FN3_dom"/>
</dbReference>
<dbReference type="Pfam" id="PF00041">
    <property type="entry name" value="fn3"/>
    <property type="match status" value="2"/>
</dbReference>
<dbReference type="RefSeq" id="WP_379819298.1">
    <property type="nucleotide sequence ID" value="NZ_JBHUMD010000003.1"/>
</dbReference>
<comment type="caution">
    <text evidence="3">The sequence shown here is derived from an EMBL/GenBank/DDBJ whole genome shotgun (WGS) entry which is preliminary data.</text>
</comment>
<dbReference type="Pfam" id="PF13585">
    <property type="entry name" value="CHU_C"/>
    <property type="match status" value="1"/>
</dbReference>
<evidence type="ECO:0000313" key="3">
    <source>
        <dbReference type="EMBL" id="MFD2600594.1"/>
    </source>
</evidence>
<evidence type="ECO:0000259" key="2">
    <source>
        <dbReference type="PROSITE" id="PS50853"/>
    </source>
</evidence>
<protein>
    <submittedName>
        <fullName evidence="3">Choice-of-anchor L domain-containing protein</fullName>
    </submittedName>
</protein>
<dbReference type="Proteomes" id="UP001597480">
    <property type="component" value="Unassembled WGS sequence"/>
</dbReference>
<dbReference type="InterPro" id="IPR049804">
    <property type="entry name" value="Choice_anch_L"/>
</dbReference>
<sequence>MKKITLIFFLTLISFCSYGQLALEGFEDTWSPADGGTATTGWFQFQNSVGLIEKWAQGPAGNSLLPPYDGLRAAYLQRENVAPGILPEDYLVTPQFNVPLEPELRFYSRLTIAGDQGSIYKVFIVDLTTNPTANLNVASSYTELESWTELEINPVQTEYAEIVVPLPAEYIGKNVRIAFMMTGDNFDRWLVDNVKVVKKCLAPETLDVLSTTLTSAELTWANPSGSTQWEIEVVTDAGIPTGTGVAYSGTLPYHATTTALGEPLVEGGCYKFYVRSVCDGGGVSGWAGAFYFCTKVTGSNCSFPIVINSLPFSDLDDTASFGDDYNGNAGTGCGTSNWEDYLSGNDVVYQYTATFTGAINIDLSENGQYSGIFVYNNCASIGVSCLDGGTGGYEGNPVSLDDFPVVAGEDYYFVISTSSQPTTPYQLIIQAVACDEPTNLSVGTTGLTTALLSWDNPSGATSWEVVVQPSGSSIPSGSGTTVTDNSDYLWPNLTASTAYQYWVRADCGNGSFSAWAGPYQFHTQVCDAIFQCEFTFTMWDLFSWDTWNGDKILVKQNGLTIATLTGPAGDGNNSVVTVPVCNNLPVQLVWQGGGSSWAASEIGLSVKNSFNQTIFTKNPDTAINNPQLYEVVVDCDQPYCLPPEDLTATNATLTTVDLGWAGDATGNWDYYIVPAGSPAPTDATPGTPTTTNPTIGAGPLVASTDYEYYVRMHCTNSSTPVSGWAGPYAFSSSVCDPVEKCSYNFILNAPWDGWDDVVLTVRQNGTNVAVLGSDFTSGDGNTMTVPVALCNGVPFEVIMTNDGNWAGQVGLEIVNNFDQSIFFRDLYEDGSSGMVLFTDAVDCLHPKCLPPTGLASANGTMTSIDLSWDGPAIGSWEYVVLPAGSPAPTAATPGTPTTANPTVAVPLDAPATNYDFYVRLVCTDATDPASIWAGPLAIHSEVCDPADKCVFHFELLSDGGYGFGSQTMTVYQAGVPVAVLGPGFDWNAPSQDSMMVDVPLCPNEEIQIVWDNTGSWDDYDKGLHVYSPYMEDIYIKPFGEGAQGDTLYTGMISCDPPACLKPLNLSVSDVALNSVTLEWDEMGSATSWEVWVLPYGSPAPTEPGTVVTENPVSWPNLTPGTPYQFYVRANCEGDGYSTWTGPFAFVTAIVNDECAGAINVPVNTGAVCSTVVAGTMSGSTSSGLTPSCYWQEPENDVWYSFTATGPNHVVTVQNLVGVEVGYALYEGGCEGLAEVSCTEYSYQDGAAIGVLSGLTAGETYYVQVYASYFPEPTEPTSFDICVTSPASIVVDTTMAVEDVVMTSLVVESCATFENITWSTGSDFGSANGIGRFEKGLSTFGIEEGVVLMTGRASQAPGPNVGDKLGGYPDDQWPGDTQLFDYMTDLGIDVGTYNDATLLEFDFTPLANKLRFPFIFASEEYGQYQCSFSDAFAFFLTPLDENGDPAGPTTNLAVVPGTNAPVSVVTIRDGAFNDGCDSVNPNYFDNYYGTDFGADLSQAIDPMFAPINFQGMTVRMNAESDVVAGQKYHIKLVIADRGDSGMDSAVFIGAFDIGKPDLGVDLTIENGNGVCNGDSYTIVSDLDATDYTFTWYEKPIGAPDTNYTVIEGETSNELTVTANGEYKLVASFGGLCEANDTVVIEFYPDVEEGTGNPTQLVVCDADGFATFNLSDNTANILAGPNGPLNPDDYTISYHLTAEDAEGDLNPLPLTDYENEVQGLQEIYVRIVTKDGCVGIKSFSLIVEDRTPNFTVNNDFTICAGTAGTITVTPAEPANYDPATVTYVWTKDGFAYPGTTASIVVTEAGLYEVTIDNQGCPGVDSVIVSVTPSPVADDPADVDVCGKYVLPELSANNNYYTGPGGTGTMLSANDEITSTQTIYVFAYSELTPSCTSENSFVVNVVPEVFVNIAEKCEGNNYILEAMFDDDSIYNADNVTFEWTNESGASLGNGATLTIVEQGKYFLTATPAGQEIACPKTVEVQVDSTTCDIPRGVSPNGDGYNDSFDLSTLDVEELKIFNRYGQEVYSKRNYTNEWMGQTSKGDELPTGTYFYMIKRSNGESKTGWVYINRQE</sequence>
<feature type="chain" id="PRO_5045655247" evidence="1">
    <location>
        <begin position="23"/>
        <end position="2068"/>
    </location>
</feature>
<organism evidence="3 4">
    <name type="scientific">Flavobacterium suzhouense</name>
    <dbReference type="NCBI Taxonomy" id="1529638"/>
    <lineage>
        <taxon>Bacteria</taxon>
        <taxon>Pseudomonadati</taxon>
        <taxon>Bacteroidota</taxon>
        <taxon>Flavobacteriia</taxon>
        <taxon>Flavobacteriales</taxon>
        <taxon>Flavobacteriaceae</taxon>
        <taxon>Flavobacterium</taxon>
    </lineage>
</organism>
<dbReference type="NCBIfam" id="TIGR04131">
    <property type="entry name" value="Bac_Flav_CTERM"/>
    <property type="match status" value="1"/>
</dbReference>
<feature type="domain" description="Fibronectin type-III" evidence="2">
    <location>
        <begin position="436"/>
        <end position="526"/>
    </location>
</feature>
<name>A0ABW5NND2_9FLAO</name>
<dbReference type="SMART" id="SM00060">
    <property type="entry name" value="FN3"/>
    <property type="match status" value="6"/>
</dbReference>